<keyword evidence="2" id="KW-1133">Transmembrane helix</keyword>
<evidence type="ECO:0000256" key="3">
    <source>
        <dbReference type="SAM" id="SignalP"/>
    </source>
</evidence>
<dbReference type="Proteomes" id="UP000694843">
    <property type="component" value="Unplaced"/>
</dbReference>
<sequence>MPTNYFMVIQLLTLCTIFTCKASTQMRKQNGKHGRLQQNITLHSSMIDITGTTSVTSSLEWLQGDSMINQRAGSLDQHESLITLSVPIEESSRYSFQTYSNKSMLSNVSFTVDFLGLDFPIPSKTRLYGNYSTALTAGFDDNENRFKRSGDPCSPPSKNYLPLKKWMPVPYDNIKLYVRAHDPSTFQINIVPSFLCLGQTVEKTFILKHPDIFLKQSIWAVILIHLHSVRCGAINVWQIDEQFENVTTSLRFELDPRCQFSVVYFYASNVDWFLEPRESCSSPVTVTSTTRITSTSTKVSTVTSTKTETVPLTSTETATLTHTTAVAPASTGPNMTEGTDVTRTDTQASSSHSLQFLWLLLLVPLVAIVVLAVLARKKKPEATVPPTLAITHRTSVNSLYGILPDGRRESINSLYVRDIQCPSTAIGQEQAAEEAPKTRNAKEVPGSWVRPADGAAYYNAELEKTSNSIYENS</sequence>
<feature type="region of interest" description="Disordered" evidence="1">
    <location>
        <begin position="427"/>
        <end position="447"/>
    </location>
</feature>
<evidence type="ECO:0000256" key="2">
    <source>
        <dbReference type="SAM" id="Phobius"/>
    </source>
</evidence>
<keyword evidence="4" id="KW-1185">Reference proteome</keyword>
<dbReference type="GeneID" id="108669330"/>
<keyword evidence="2" id="KW-0812">Transmembrane</keyword>
<accession>A0A979FT39</accession>
<feature type="signal peptide" evidence="3">
    <location>
        <begin position="1"/>
        <end position="22"/>
    </location>
</feature>
<reference evidence="5" key="1">
    <citation type="submission" date="2025-08" db="UniProtKB">
        <authorList>
            <consortium name="RefSeq"/>
        </authorList>
    </citation>
    <scope>IDENTIFICATION</scope>
    <source>
        <tissue evidence="5">Whole organism</tissue>
    </source>
</reference>
<feature type="transmembrane region" description="Helical" evidence="2">
    <location>
        <begin position="356"/>
        <end position="375"/>
    </location>
</feature>
<organism evidence="4 5">
    <name type="scientific">Hyalella azteca</name>
    <name type="common">Amphipod</name>
    <dbReference type="NCBI Taxonomy" id="294128"/>
    <lineage>
        <taxon>Eukaryota</taxon>
        <taxon>Metazoa</taxon>
        <taxon>Ecdysozoa</taxon>
        <taxon>Arthropoda</taxon>
        <taxon>Crustacea</taxon>
        <taxon>Multicrustacea</taxon>
        <taxon>Malacostraca</taxon>
        <taxon>Eumalacostraca</taxon>
        <taxon>Peracarida</taxon>
        <taxon>Amphipoda</taxon>
        <taxon>Senticaudata</taxon>
        <taxon>Talitrida</taxon>
        <taxon>Talitroidea</taxon>
        <taxon>Hyalellidae</taxon>
        <taxon>Hyalella</taxon>
    </lineage>
</organism>
<evidence type="ECO:0000313" key="4">
    <source>
        <dbReference type="Proteomes" id="UP000694843"/>
    </source>
</evidence>
<feature type="chain" id="PRO_5037285697" evidence="3">
    <location>
        <begin position="23"/>
        <end position="473"/>
    </location>
</feature>
<dbReference type="RefSeq" id="XP_047739305.1">
    <property type="nucleotide sequence ID" value="XM_047883349.1"/>
</dbReference>
<protein>
    <submittedName>
        <fullName evidence="5">Uncharacterized protein LOC108669330 isoform X1</fullName>
    </submittedName>
</protein>
<keyword evidence="2" id="KW-0472">Membrane</keyword>
<gene>
    <name evidence="5" type="primary">LOC108669330</name>
</gene>
<evidence type="ECO:0000313" key="5">
    <source>
        <dbReference type="RefSeq" id="XP_047739305.1"/>
    </source>
</evidence>
<dbReference type="AlphaFoldDB" id="A0A979FT39"/>
<proteinExistence type="predicted"/>
<evidence type="ECO:0000256" key="1">
    <source>
        <dbReference type="SAM" id="MobiDB-lite"/>
    </source>
</evidence>
<keyword evidence="3" id="KW-0732">Signal</keyword>
<name>A0A979FT39_HYAAZ</name>